<dbReference type="OrthoDB" id="3194910at2"/>
<dbReference type="InterPro" id="IPR038056">
    <property type="entry name" value="YjbR-like_sf"/>
</dbReference>
<dbReference type="InterPro" id="IPR007351">
    <property type="entry name" value="YjbR"/>
</dbReference>
<name>A0A3E0VVG3_9MICO</name>
<proteinExistence type="predicted"/>
<dbReference type="PANTHER" id="PTHR35145">
    <property type="entry name" value="CYTOPLASMIC PROTEIN-RELATED"/>
    <property type="match status" value="1"/>
</dbReference>
<dbReference type="Proteomes" id="UP000256709">
    <property type="component" value="Unassembled WGS sequence"/>
</dbReference>
<dbReference type="AlphaFoldDB" id="A0A3E0VVG3"/>
<dbReference type="InterPro" id="IPR058532">
    <property type="entry name" value="YjbR/MT2646/Rv2570-like"/>
</dbReference>
<protein>
    <submittedName>
        <fullName evidence="1">Cytoplasmic protein</fullName>
    </submittedName>
</protein>
<dbReference type="RefSeq" id="WP_116282787.1">
    <property type="nucleotide sequence ID" value="NZ_NBXA01000018.1"/>
</dbReference>
<gene>
    <name evidence="1" type="ORF">B7R21_08385</name>
</gene>
<dbReference type="PANTHER" id="PTHR35145:SF1">
    <property type="entry name" value="CYTOPLASMIC PROTEIN"/>
    <property type="match status" value="1"/>
</dbReference>
<dbReference type="Pfam" id="PF04237">
    <property type="entry name" value="YjbR"/>
    <property type="match status" value="1"/>
</dbReference>
<organism evidence="1 2">
    <name type="scientific">Subtercola boreus</name>
    <dbReference type="NCBI Taxonomy" id="120213"/>
    <lineage>
        <taxon>Bacteria</taxon>
        <taxon>Bacillati</taxon>
        <taxon>Actinomycetota</taxon>
        <taxon>Actinomycetes</taxon>
        <taxon>Micrococcales</taxon>
        <taxon>Microbacteriaceae</taxon>
        <taxon>Subtercola</taxon>
    </lineage>
</organism>
<dbReference type="EMBL" id="NBXA01000018">
    <property type="protein sequence ID" value="RFA13368.1"/>
    <property type="molecule type" value="Genomic_DNA"/>
</dbReference>
<evidence type="ECO:0000313" key="2">
    <source>
        <dbReference type="Proteomes" id="UP000256709"/>
    </source>
</evidence>
<sequence length="133" mass="13987">MDQADVVQTALRVAASFPAVTQGQPFGEGAAVFKVVGKVFAIVDTQPASPDAATGGPAHRRSPSVVTLKCAPPHGQALVREHPSIIPGYHMNKEHWISLCPGDDIDETLVEDLVGNSYDIIVAALPRAKRPGA</sequence>
<dbReference type="Gene3D" id="3.90.1150.30">
    <property type="match status" value="1"/>
</dbReference>
<comment type="caution">
    <text evidence="1">The sequence shown here is derived from an EMBL/GenBank/DDBJ whole genome shotgun (WGS) entry which is preliminary data.</text>
</comment>
<accession>A0A3E0VVG3</accession>
<reference evidence="1 2" key="1">
    <citation type="submission" date="2017-04" db="EMBL/GenBank/DDBJ databases">
        <title>Comparative genome analysis of Subtercola boreus.</title>
        <authorList>
            <person name="Cho Y.-J."/>
            <person name="Cho A."/>
            <person name="Kim O.-S."/>
            <person name="Lee J.-I."/>
        </authorList>
    </citation>
    <scope>NUCLEOTIDE SEQUENCE [LARGE SCALE GENOMIC DNA]</scope>
    <source>
        <strain evidence="1 2">P27444</strain>
    </source>
</reference>
<dbReference type="SUPFAM" id="SSF142906">
    <property type="entry name" value="YjbR-like"/>
    <property type="match status" value="1"/>
</dbReference>
<evidence type="ECO:0000313" key="1">
    <source>
        <dbReference type="EMBL" id="RFA13368.1"/>
    </source>
</evidence>